<dbReference type="InterPro" id="IPR051929">
    <property type="entry name" value="VirAsm_ModProt"/>
</dbReference>
<dbReference type="PANTHER" id="PTHR34858:SF1">
    <property type="entry name" value="CYSO-CYSTEINE PEPTIDASE"/>
    <property type="match status" value="1"/>
</dbReference>
<protein>
    <recommendedName>
        <fullName evidence="6">MPN domain-containing protein</fullName>
    </recommendedName>
</protein>
<dbReference type="SMART" id="SM00232">
    <property type="entry name" value="JAB_MPN"/>
    <property type="match status" value="1"/>
</dbReference>
<keyword evidence="2" id="KW-0479">Metal-binding</keyword>
<dbReference type="Pfam" id="PF14464">
    <property type="entry name" value="Prok-JAB"/>
    <property type="match status" value="1"/>
</dbReference>
<evidence type="ECO:0000313" key="7">
    <source>
        <dbReference type="EMBL" id="PNY82486.1"/>
    </source>
</evidence>
<dbReference type="GO" id="GO:0006508">
    <property type="term" value="P:proteolysis"/>
    <property type="evidence" value="ECO:0007669"/>
    <property type="project" value="UniProtKB-KW"/>
</dbReference>
<gene>
    <name evidence="7" type="ORF">CVO96_15025</name>
</gene>
<feature type="domain" description="MPN" evidence="6">
    <location>
        <begin position="2"/>
        <end position="132"/>
    </location>
</feature>
<dbReference type="EMBL" id="PPPD01000001">
    <property type="protein sequence ID" value="PNY82486.1"/>
    <property type="molecule type" value="Genomic_DNA"/>
</dbReference>
<reference evidence="7 8" key="1">
    <citation type="submission" date="2018-01" db="EMBL/GenBank/DDBJ databases">
        <title>Deinococcus koreensis sp. nov., a radiation-resistant bacterium isolated from river water.</title>
        <authorList>
            <person name="Choi A."/>
        </authorList>
    </citation>
    <scope>NUCLEOTIDE SEQUENCE [LARGE SCALE GENOMIC DNA]</scope>
    <source>
        <strain evidence="7 8">SJW1-2</strain>
    </source>
</reference>
<dbReference type="OrthoDB" id="9802958at2"/>
<evidence type="ECO:0000313" key="8">
    <source>
        <dbReference type="Proteomes" id="UP000236379"/>
    </source>
</evidence>
<organism evidence="7 8">
    <name type="scientific">Deinococcus koreensis</name>
    <dbReference type="NCBI Taxonomy" id="2054903"/>
    <lineage>
        <taxon>Bacteria</taxon>
        <taxon>Thermotogati</taxon>
        <taxon>Deinococcota</taxon>
        <taxon>Deinococci</taxon>
        <taxon>Deinococcales</taxon>
        <taxon>Deinococcaceae</taxon>
        <taxon>Deinococcus</taxon>
    </lineage>
</organism>
<dbReference type="GO" id="GO:0008235">
    <property type="term" value="F:metalloexopeptidase activity"/>
    <property type="evidence" value="ECO:0007669"/>
    <property type="project" value="TreeGrafter"/>
</dbReference>
<name>A0A2K3V128_9DEIO</name>
<dbReference type="RefSeq" id="WP_103312918.1">
    <property type="nucleotide sequence ID" value="NZ_PPPD01000001.1"/>
</dbReference>
<dbReference type="InterPro" id="IPR028090">
    <property type="entry name" value="JAB_dom_prok"/>
</dbReference>
<keyword evidence="4" id="KW-0862">Zinc</keyword>
<dbReference type="FunFam" id="3.40.140.10:FF:000085">
    <property type="entry name" value="Mov34/MPN/PAD-1 family protein"/>
    <property type="match status" value="1"/>
</dbReference>
<proteinExistence type="predicted"/>
<evidence type="ECO:0000256" key="2">
    <source>
        <dbReference type="ARBA" id="ARBA00022723"/>
    </source>
</evidence>
<evidence type="ECO:0000256" key="3">
    <source>
        <dbReference type="ARBA" id="ARBA00022801"/>
    </source>
</evidence>
<evidence type="ECO:0000256" key="4">
    <source>
        <dbReference type="ARBA" id="ARBA00022833"/>
    </source>
</evidence>
<dbReference type="SUPFAM" id="SSF102712">
    <property type="entry name" value="JAB1/MPN domain"/>
    <property type="match status" value="1"/>
</dbReference>
<dbReference type="PANTHER" id="PTHR34858">
    <property type="entry name" value="CYSO-CYSTEINE PEPTIDASE"/>
    <property type="match status" value="1"/>
</dbReference>
<dbReference type="InterPro" id="IPR000555">
    <property type="entry name" value="JAMM/MPN+_dom"/>
</dbReference>
<keyword evidence="8" id="KW-1185">Reference proteome</keyword>
<accession>A0A2K3V128</accession>
<keyword evidence="1" id="KW-0645">Protease</keyword>
<dbReference type="AlphaFoldDB" id="A0A2K3V128"/>
<sequence>MTLILPATLADALWAHAAREAPRECVGVLGGRQTGDLAQVTALYPLGNISARPEHEYLADPGHLLRALRAMTADGQTLVALYHSHPRGPSWPSPTDTRLASYPVPYLIADLRRRELRAFRLPACQPVPIELE</sequence>
<dbReference type="Gene3D" id="3.40.140.10">
    <property type="entry name" value="Cytidine Deaminase, domain 2"/>
    <property type="match status" value="1"/>
</dbReference>
<dbReference type="Proteomes" id="UP000236379">
    <property type="component" value="Unassembled WGS sequence"/>
</dbReference>
<dbReference type="GO" id="GO:0008270">
    <property type="term" value="F:zinc ion binding"/>
    <property type="evidence" value="ECO:0007669"/>
    <property type="project" value="TreeGrafter"/>
</dbReference>
<keyword evidence="5" id="KW-0482">Metalloprotease</keyword>
<dbReference type="PROSITE" id="PS50249">
    <property type="entry name" value="MPN"/>
    <property type="match status" value="1"/>
</dbReference>
<evidence type="ECO:0000259" key="6">
    <source>
        <dbReference type="PROSITE" id="PS50249"/>
    </source>
</evidence>
<dbReference type="InterPro" id="IPR037518">
    <property type="entry name" value="MPN"/>
</dbReference>
<evidence type="ECO:0000256" key="5">
    <source>
        <dbReference type="ARBA" id="ARBA00023049"/>
    </source>
</evidence>
<evidence type="ECO:0000256" key="1">
    <source>
        <dbReference type="ARBA" id="ARBA00022670"/>
    </source>
</evidence>
<keyword evidence="3" id="KW-0378">Hydrolase</keyword>
<dbReference type="CDD" id="cd08070">
    <property type="entry name" value="MPN_like"/>
    <property type="match status" value="1"/>
</dbReference>
<comment type="caution">
    <text evidence="7">The sequence shown here is derived from an EMBL/GenBank/DDBJ whole genome shotgun (WGS) entry which is preliminary data.</text>
</comment>